<dbReference type="Pfam" id="PF20990">
    <property type="entry name" value="DUF2207_C"/>
    <property type="match status" value="1"/>
</dbReference>
<dbReference type="RefSeq" id="WP_158681314.1">
    <property type="nucleotide sequence ID" value="NZ_BAAAGO010000067.1"/>
</dbReference>
<evidence type="ECO:0000256" key="2">
    <source>
        <dbReference type="SAM" id="Phobius"/>
    </source>
</evidence>
<dbReference type="Pfam" id="PF09972">
    <property type="entry name" value="DUF2207"/>
    <property type="match status" value="1"/>
</dbReference>
<evidence type="ECO:0000259" key="3">
    <source>
        <dbReference type="Pfam" id="PF09972"/>
    </source>
</evidence>
<keyword evidence="2" id="KW-0812">Transmembrane</keyword>
<dbReference type="EMBL" id="LT985188">
    <property type="protein sequence ID" value="SPD88823.1"/>
    <property type="molecule type" value="Genomic_DNA"/>
</dbReference>
<dbReference type="InterPro" id="IPR018702">
    <property type="entry name" value="DUF2207"/>
</dbReference>
<feature type="compositionally biased region" description="Gly residues" evidence="1">
    <location>
        <begin position="639"/>
        <end position="657"/>
    </location>
</feature>
<evidence type="ECO:0000313" key="5">
    <source>
        <dbReference type="EMBL" id="SPD88823.1"/>
    </source>
</evidence>
<keyword evidence="2" id="KW-0472">Membrane</keyword>
<gene>
    <name evidence="5" type="ORF">MPLG2_3793</name>
</gene>
<feature type="transmembrane region" description="Helical" evidence="2">
    <location>
        <begin position="438"/>
        <end position="460"/>
    </location>
</feature>
<evidence type="ECO:0000313" key="6">
    <source>
        <dbReference type="Proteomes" id="UP000238164"/>
    </source>
</evidence>
<proteinExistence type="predicted"/>
<sequence>MFARVSRWIAYPLCWLLLMIVPMVVDAFRADAGPVSRTNQFTISSFVATYDARRSGDGLALDVTERITANFPNRYTNRGIERRLDARFGSTDIGLSNFRVTDPSGTSMPFTRRTEDDGDITLRIGSAGTYVYGRVDYVISYTITRAMVQARDRQEIYLDVNGTGWQQRFDRVQATVNVPPDLAGSLLGEQACYRGPAGSTARCGIARTGNAISTESVSLAPRESMTIAVGFVPGTVQQTVPAPLTGFGWWGLAAMPVVAALLLGLALVVRARRLGNLLLREDAPIQYTAPGVPPILAADFLGLPERGAAAQLTQLVLDGHATITADGVPVGTAPQPRSRLGRADLAKAGELRVQLGDPHDIDGSVRSICTALFGGTRSVALASVGERDVAGASAERWQLLRQSGLRRESWLGTTLFWVGYLGLIGFGWWQLALGLSGLAWPFLGLGSLAVVLLVAMAHYYPTLGGLTDQGSALADHLAGLHRFVTMAEADRIAWMQNAVDAPRLTGPDDTSLVDLYEPLLPYAIIFGVENTWRQALGDLYDLKPERPDKPEGQPWALALAAAWADSPDYRRDFEHRRHGTQSFWDSRPAWGDGWVSHAGQALGQGFDSWASSRDDDRGGSWGSGGGSSSSWSSSSSSGSSGGGSSGGGMGGGGGGGW</sequence>
<dbReference type="AlphaFoldDB" id="A0A2N9JML2"/>
<protein>
    <submittedName>
        <fullName evidence="5">Uncharacterized protein</fullName>
    </submittedName>
</protein>
<dbReference type="KEGG" id="mgg:MPLG2_3793"/>
<accession>A0A2N9JML2</accession>
<evidence type="ECO:0000259" key="4">
    <source>
        <dbReference type="Pfam" id="PF20990"/>
    </source>
</evidence>
<feature type="transmembrane region" description="Helical" evidence="2">
    <location>
        <begin position="247"/>
        <end position="269"/>
    </location>
</feature>
<feature type="region of interest" description="Disordered" evidence="1">
    <location>
        <begin position="606"/>
        <end position="657"/>
    </location>
</feature>
<feature type="domain" description="Predicted membrane protein YciQ-like C-terminal" evidence="4">
    <location>
        <begin position="398"/>
        <end position="536"/>
    </location>
</feature>
<evidence type="ECO:0000256" key="1">
    <source>
        <dbReference type="SAM" id="MobiDB-lite"/>
    </source>
</evidence>
<feature type="compositionally biased region" description="Low complexity" evidence="1">
    <location>
        <begin position="628"/>
        <end position="638"/>
    </location>
</feature>
<dbReference type="Proteomes" id="UP000238164">
    <property type="component" value="Chromosome 1"/>
</dbReference>
<dbReference type="OrthoDB" id="143710at2"/>
<feature type="transmembrane region" description="Helical" evidence="2">
    <location>
        <begin position="410"/>
        <end position="432"/>
    </location>
</feature>
<organism evidence="5 6">
    <name type="scientific">Micropruina glycogenica</name>
    <dbReference type="NCBI Taxonomy" id="75385"/>
    <lineage>
        <taxon>Bacteria</taxon>
        <taxon>Bacillati</taxon>
        <taxon>Actinomycetota</taxon>
        <taxon>Actinomycetes</taxon>
        <taxon>Propionibacteriales</taxon>
        <taxon>Nocardioidaceae</taxon>
        <taxon>Micropruina</taxon>
    </lineage>
</organism>
<dbReference type="InterPro" id="IPR048389">
    <property type="entry name" value="YciQ-like_C"/>
</dbReference>
<keyword evidence="2" id="KW-1133">Transmembrane helix</keyword>
<reference evidence="5 6" key="1">
    <citation type="submission" date="2018-02" db="EMBL/GenBank/DDBJ databases">
        <authorList>
            <person name="Cohen D.B."/>
            <person name="Kent A.D."/>
        </authorList>
    </citation>
    <scope>NUCLEOTIDE SEQUENCE [LARGE SCALE GENOMIC DNA]</scope>
    <source>
        <strain evidence="5">1</strain>
    </source>
</reference>
<feature type="domain" description="DUF2207" evidence="3">
    <location>
        <begin position="46"/>
        <end position="229"/>
    </location>
</feature>
<name>A0A2N9JML2_9ACTN</name>
<keyword evidence="6" id="KW-1185">Reference proteome</keyword>